<dbReference type="Gene3D" id="1.10.260.40">
    <property type="entry name" value="lambda repressor-like DNA-binding domains"/>
    <property type="match status" value="1"/>
</dbReference>
<dbReference type="GO" id="GO:0003677">
    <property type="term" value="F:DNA binding"/>
    <property type="evidence" value="ECO:0007669"/>
    <property type="project" value="UniProtKB-KW"/>
</dbReference>
<protein>
    <submittedName>
        <fullName evidence="4">Helix-turn-helix domain-containing protein</fullName>
    </submittedName>
    <submittedName>
        <fullName evidence="3">XRE family transcriptional regulator</fullName>
    </submittedName>
</protein>
<dbReference type="GO" id="GO:0005829">
    <property type="term" value="C:cytosol"/>
    <property type="evidence" value="ECO:0007669"/>
    <property type="project" value="TreeGrafter"/>
</dbReference>
<dbReference type="PROSITE" id="PS50943">
    <property type="entry name" value="HTH_CROC1"/>
    <property type="match status" value="1"/>
</dbReference>
<feature type="domain" description="HTH cro/C1-type" evidence="2">
    <location>
        <begin position="11"/>
        <end position="65"/>
    </location>
</feature>
<keyword evidence="1" id="KW-0238">DNA-binding</keyword>
<proteinExistence type="predicted"/>
<dbReference type="GO" id="GO:0003700">
    <property type="term" value="F:DNA-binding transcription factor activity"/>
    <property type="evidence" value="ECO:0007669"/>
    <property type="project" value="TreeGrafter"/>
</dbReference>
<name>A0A4Q0QA08_9BRAD</name>
<sequence>MDLRETFATNLRRLRNARRWSQDELALEAKISRSYLSQLEKGAYYVSIKIIGRLADKLDVEPAEFLKRPTKRGR</sequence>
<dbReference type="InterPro" id="IPR050807">
    <property type="entry name" value="TransReg_Diox_bact_type"/>
</dbReference>
<dbReference type="EMBL" id="RDRA01000052">
    <property type="protein sequence ID" value="RXG84926.1"/>
    <property type="molecule type" value="Genomic_DNA"/>
</dbReference>
<comment type="caution">
    <text evidence="4">The sequence shown here is derived from an EMBL/GenBank/DDBJ whole genome shotgun (WGS) entry which is preliminary data.</text>
</comment>
<dbReference type="PANTHER" id="PTHR46797">
    <property type="entry name" value="HTH-TYPE TRANSCRIPTIONAL REGULATOR"/>
    <property type="match status" value="1"/>
</dbReference>
<dbReference type="Pfam" id="PF01381">
    <property type="entry name" value="HTH_3"/>
    <property type="match status" value="1"/>
</dbReference>
<evidence type="ECO:0000259" key="2">
    <source>
        <dbReference type="PROSITE" id="PS50943"/>
    </source>
</evidence>
<dbReference type="Proteomes" id="UP000290174">
    <property type="component" value="Unassembled WGS sequence"/>
</dbReference>
<organism evidence="4 6">
    <name type="scientific">Bradyrhizobium zhanjiangense</name>
    <dbReference type="NCBI Taxonomy" id="1325107"/>
    <lineage>
        <taxon>Bacteria</taxon>
        <taxon>Pseudomonadati</taxon>
        <taxon>Pseudomonadota</taxon>
        <taxon>Alphaproteobacteria</taxon>
        <taxon>Hyphomicrobiales</taxon>
        <taxon>Nitrobacteraceae</taxon>
        <taxon>Bradyrhizobium</taxon>
    </lineage>
</organism>
<evidence type="ECO:0000256" key="1">
    <source>
        <dbReference type="ARBA" id="ARBA00023125"/>
    </source>
</evidence>
<evidence type="ECO:0000313" key="6">
    <source>
        <dbReference type="Proteomes" id="UP000290174"/>
    </source>
</evidence>
<gene>
    <name evidence="4" type="ORF">EAS61_34875</name>
    <name evidence="3" type="ORF">EAS62_39330</name>
</gene>
<dbReference type="PANTHER" id="PTHR46797:SF1">
    <property type="entry name" value="METHYLPHOSPHONATE SYNTHASE"/>
    <property type="match status" value="1"/>
</dbReference>
<accession>A0A4Q0QA08</accession>
<dbReference type="SMART" id="SM00530">
    <property type="entry name" value="HTH_XRE"/>
    <property type="match status" value="1"/>
</dbReference>
<evidence type="ECO:0000313" key="3">
    <source>
        <dbReference type="EMBL" id="RXG84926.1"/>
    </source>
</evidence>
<evidence type="ECO:0000313" key="4">
    <source>
        <dbReference type="EMBL" id="RXG85848.1"/>
    </source>
</evidence>
<dbReference type="SUPFAM" id="SSF47413">
    <property type="entry name" value="lambda repressor-like DNA-binding domains"/>
    <property type="match status" value="1"/>
</dbReference>
<keyword evidence="5" id="KW-1185">Reference proteome</keyword>
<dbReference type="Proteomes" id="UP000289946">
    <property type="component" value="Unassembled WGS sequence"/>
</dbReference>
<dbReference type="EMBL" id="RKMK01000053">
    <property type="protein sequence ID" value="RXG85848.1"/>
    <property type="molecule type" value="Genomic_DNA"/>
</dbReference>
<evidence type="ECO:0000313" key="5">
    <source>
        <dbReference type="Proteomes" id="UP000289946"/>
    </source>
</evidence>
<dbReference type="AlphaFoldDB" id="A0A4Q0QA08"/>
<reference evidence="4 6" key="1">
    <citation type="submission" date="2018-11" db="EMBL/GenBank/DDBJ databases">
        <title>Bradyrhizobium sp. nov., isolated from effective nodules of peanut in China.</title>
        <authorList>
            <person name="Li Y."/>
        </authorList>
    </citation>
    <scope>NUCLEOTIDE SEQUENCE [LARGE SCALE GENOMIC DNA]</scope>
    <source>
        <strain evidence="4 6">CCBAU 51770</strain>
        <strain evidence="3 5">CCBAU 51781</strain>
    </source>
</reference>
<dbReference type="InterPro" id="IPR001387">
    <property type="entry name" value="Cro/C1-type_HTH"/>
</dbReference>
<dbReference type="CDD" id="cd00093">
    <property type="entry name" value="HTH_XRE"/>
    <property type="match status" value="1"/>
</dbReference>
<dbReference type="InterPro" id="IPR010982">
    <property type="entry name" value="Lambda_DNA-bd_dom_sf"/>
</dbReference>